<dbReference type="AlphaFoldDB" id="A0A2J7ZJV9"/>
<accession>A0A2J7ZJV9</accession>
<name>A0A2J7ZJV9_9CHLO</name>
<keyword evidence="2" id="KW-1185">Reference proteome</keyword>
<gene>
    <name evidence="1" type="ORF">TSOC_013616</name>
</gene>
<dbReference type="EMBL" id="PGGS01001309">
    <property type="protein sequence ID" value="PNH00555.1"/>
    <property type="molecule type" value="Genomic_DNA"/>
</dbReference>
<comment type="caution">
    <text evidence="1">The sequence shown here is derived from an EMBL/GenBank/DDBJ whole genome shotgun (WGS) entry which is preliminary data.</text>
</comment>
<organism evidence="1 2">
    <name type="scientific">Tetrabaena socialis</name>
    <dbReference type="NCBI Taxonomy" id="47790"/>
    <lineage>
        <taxon>Eukaryota</taxon>
        <taxon>Viridiplantae</taxon>
        <taxon>Chlorophyta</taxon>
        <taxon>core chlorophytes</taxon>
        <taxon>Chlorophyceae</taxon>
        <taxon>CS clade</taxon>
        <taxon>Chlamydomonadales</taxon>
        <taxon>Tetrabaenaceae</taxon>
        <taxon>Tetrabaena</taxon>
    </lineage>
</organism>
<sequence>MGGGGVDEEGVLQLMEVLELPRGAAIELLAEHEGDVQAAVLSVMASGASTASAPAQQCAVGL</sequence>
<proteinExistence type="predicted"/>
<evidence type="ECO:0008006" key="3">
    <source>
        <dbReference type="Google" id="ProtNLM"/>
    </source>
</evidence>
<evidence type="ECO:0000313" key="2">
    <source>
        <dbReference type="Proteomes" id="UP000236333"/>
    </source>
</evidence>
<reference evidence="1 2" key="1">
    <citation type="journal article" date="2017" name="Mol. Biol. Evol.">
        <title>The 4-celled Tetrabaena socialis nuclear genome reveals the essential components for genetic control of cell number at the origin of multicellularity in the volvocine lineage.</title>
        <authorList>
            <person name="Featherston J."/>
            <person name="Arakaki Y."/>
            <person name="Hanschen E.R."/>
            <person name="Ferris P.J."/>
            <person name="Michod R.E."/>
            <person name="Olson B.J.S.C."/>
            <person name="Nozaki H."/>
            <person name="Durand P.M."/>
        </authorList>
    </citation>
    <scope>NUCLEOTIDE SEQUENCE [LARGE SCALE GENOMIC DNA]</scope>
    <source>
        <strain evidence="1 2">NIES-571</strain>
    </source>
</reference>
<evidence type="ECO:0000313" key="1">
    <source>
        <dbReference type="EMBL" id="PNH00555.1"/>
    </source>
</evidence>
<protein>
    <recommendedName>
        <fullName evidence="3">Nascent polypeptide-associated complex subunit alpha-like UBA domain-containing protein</fullName>
    </recommendedName>
</protein>
<dbReference type="Proteomes" id="UP000236333">
    <property type="component" value="Unassembled WGS sequence"/>
</dbReference>
<dbReference type="OrthoDB" id="2415936at2759"/>